<evidence type="ECO:0000256" key="1">
    <source>
        <dbReference type="ARBA" id="ARBA00004141"/>
    </source>
</evidence>
<feature type="transmembrane region" description="Helical" evidence="6">
    <location>
        <begin position="132"/>
        <end position="151"/>
    </location>
</feature>
<dbReference type="EMBL" id="GL876969">
    <property type="protein sequence ID" value="KLU86453.1"/>
    <property type="molecule type" value="Genomic_DNA"/>
</dbReference>
<feature type="domain" description="Major facilitator superfamily (MFS) profile" evidence="7">
    <location>
        <begin position="97"/>
        <end position="163"/>
    </location>
</feature>
<comment type="subcellular location">
    <subcellularLocation>
        <location evidence="1">Membrane</location>
        <topology evidence="1">Multi-pass membrane protein</topology>
    </subcellularLocation>
</comment>
<evidence type="ECO:0000256" key="3">
    <source>
        <dbReference type="ARBA" id="ARBA00022989"/>
    </source>
</evidence>
<evidence type="ECO:0000259" key="7">
    <source>
        <dbReference type="PROSITE" id="PS50850"/>
    </source>
</evidence>
<name>A0A0H2TRB1_MAGP6</name>
<dbReference type="VEuPathDB" id="FungiDB:MAPG_05466"/>
<evidence type="ECO:0000313" key="8">
    <source>
        <dbReference type="EMBL" id="KLU86453.1"/>
    </source>
</evidence>
<evidence type="ECO:0000256" key="4">
    <source>
        <dbReference type="ARBA" id="ARBA00023136"/>
    </source>
</evidence>
<feature type="non-terminal residue" evidence="8">
    <location>
        <position position="163"/>
    </location>
</feature>
<protein>
    <recommendedName>
        <fullName evidence="7">Major facilitator superfamily (MFS) profile domain-containing protein</fullName>
    </recommendedName>
</protein>
<dbReference type="PROSITE" id="PS50850">
    <property type="entry name" value="MFS"/>
    <property type="match status" value="1"/>
</dbReference>
<proteinExistence type="predicted"/>
<reference evidence="8" key="2">
    <citation type="submission" date="2011-03" db="EMBL/GenBank/DDBJ databases">
        <title>Annotation of Magnaporthe poae ATCC 64411.</title>
        <authorList>
            <person name="Ma L.-J."/>
            <person name="Dead R."/>
            <person name="Young S.K."/>
            <person name="Zeng Q."/>
            <person name="Gargeya S."/>
            <person name="Fitzgerald M."/>
            <person name="Haas B."/>
            <person name="Abouelleil A."/>
            <person name="Alvarado L."/>
            <person name="Arachchi H.M."/>
            <person name="Berlin A."/>
            <person name="Brown A."/>
            <person name="Chapman S.B."/>
            <person name="Chen Z."/>
            <person name="Dunbar C."/>
            <person name="Freedman E."/>
            <person name="Gearin G."/>
            <person name="Gellesch M."/>
            <person name="Goldberg J."/>
            <person name="Griggs A."/>
            <person name="Gujja S."/>
            <person name="Heiman D."/>
            <person name="Howarth C."/>
            <person name="Larson L."/>
            <person name="Lui A."/>
            <person name="MacDonald P.J.P."/>
            <person name="Mehta T."/>
            <person name="Montmayeur A."/>
            <person name="Murphy C."/>
            <person name="Neiman D."/>
            <person name="Pearson M."/>
            <person name="Priest M."/>
            <person name="Roberts A."/>
            <person name="Saif S."/>
            <person name="Shea T."/>
            <person name="Shenoy N."/>
            <person name="Sisk P."/>
            <person name="Stolte C."/>
            <person name="Sykes S."/>
            <person name="Yandava C."/>
            <person name="Wortman J."/>
            <person name="Nusbaum C."/>
            <person name="Birren B."/>
        </authorList>
    </citation>
    <scope>NUCLEOTIDE SEQUENCE</scope>
    <source>
        <strain evidence="8">ATCC 64411</strain>
    </source>
</reference>
<dbReference type="PANTHER" id="PTHR23501">
    <property type="entry name" value="MAJOR FACILITATOR SUPERFAMILY"/>
    <property type="match status" value="1"/>
</dbReference>
<dbReference type="OrthoDB" id="5243606at2759"/>
<dbReference type="Gene3D" id="1.20.1250.20">
    <property type="entry name" value="MFS general substrate transporter like domains"/>
    <property type="match status" value="1"/>
</dbReference>
<dbReference type="InterPro" id="IPR020846">
    <property type="entry name" value="MFS_dom"/>
</dbReference>
<evidence type="ECO:0000256" key="6">
    <source>
        <dbReference type="SAM" id="Phobius"/>
    </source>
</evidence>
<dbReference type="PANTHER" id="PTHR23501:SF198">
    <property type="entry name" value="AZOLE RESISTANCE PROTEIN 1-RELATED"/>
    <property type="match status" value="1"/>
</dbReference>
<dbReference type="GO" id="GO:0022857">
    <property type="term" value="F:transmembrane transporter activity"/>
    <property type="evidence" value="ECO:0007669"/>
    <property type="project" value="InterPro"/>
</dbReference>
<evidence type="ECO:0000256" key="5">
    <source>
        <dbReference type="SAM" id="MobiDB-lite"/>
    </source>
</evidence>
<dbReference type="InterPro" id="IPR036259">
    <property type="entry name" value="MFS_trans_sf"/>
</dbReference>
<organism evidence="8">
    <name type="scientific">Magnaporthiopsis poae (strain ATCC 64411 / 73-15)</name>
    <name type="common">Kentucky bluegrass fungus</name>
    <name type="synonym">Magnaporthe poae</name>
    <dbReference type="NCBI Taxonomy" id="644358"/>
    <lineage>
        <taxon>Eukaryota</taxon>
        <taxon>Fungi</taxon>
        <taxon>Dikarya</taxon>
        <taxon>Ascomycota</taxon>
        <taxon>Pezizomycotina</taxon>
        <taxon>Sordariomycetes</taxon>
        <taxon>Sordariomycetidae</taxon>
        <taxon>Magnaporthales</taxon>
        <taxon>Magnaporthaceae</taxon>
        <taxon>Magnaporthiopsis</taxon>
    </lineage>
</organism>
<keyword evidence="3 6" id="KW-1133">Transmembrane helix</keyword>
<gene>
    <name evidence="8" type="ORF">MAPG_05466</name>
</gene>
<feature type="compositionally biased region" description="Low complexity" evidence="5">
    <location>
        <begin position="72"/>
        <end position="81"/>
    </location>
</feature>
<sequence length="163" mass="16625">MGSATDAEPEKHSLEKQPAMSPTPQPPPADQDAADTKAASGNATTDASFVEKHDGTGTPGAKAAENGAAKTGGSSSSSGADADADVEYPKGPKLILIIAALCLSVFLVALDQTIIAPALGAITSEFGSVKDIGWYGAAYLLTSTATSLTYGRIYRIFSVKITF</sequence>
<dbReference type="GO" id="GO:0005886">
    <property type="term" value="C:plasma membrane"/>
    <property type="evidence" value="ECO:0007669"/>
    <property type="project" value="TreeGrafter"/>
</dbReference>
<dbReference type="AlphaFoldDB" id="A0A0H2TRB1"/>
<keyword evidence="4 6" id="KW-0472">Membrane</keyword>
<dbReference type="SUPFAM" id="SSF103473">
    <property type="entry name" value="MFS general substrate transporter"/>
    <property type="match status" value="1"/>
</dbReference>
<feature type="transmembrane region" description="Helical" evidence="6">
    <location>
        <begin position="94"/>
        <end position="120"/>
    </location>
</feature>
<evidence type="ECO:0000256" key="2">
    <source>
        <dbReference type="ARBA" id="ARBA00022692"/>
    </source>
</evidence>
<reference evidence="8" key="1">
    <citation type="submission" date="2010-05" db="EMBL/GenBank/DDBJ databases">
        <title>The Genome Sequence of Magnaporthe poae strain ATCC 64411.</title>
        <authorList>
            <consortium name="The Broad Institute Genome Sequencing Platform"/>
            <consortium name="Broad Institute Genome Sequencing Center for Infectious Disease"/>
            <person name="Ma L.-J."/>
            <person name="Dead R."/>
            <person name="Young S."/>
            <person name="Zeng Q."/>
            <person name="Koehrsen M."/>
            <person name="Alvarado L."/>
            <person name="Berlin A."/>
            <person name="Chapman S.B."/>
            <person name="Chen Z."/>
            <person name="Freedman E."/>
            <person name="Gellesch M."/>
            <person name="Goldberg J."/>
            <person name="Griggs A."/>
            <person name="Gujja S."/>
            <person name="Heilman E.R."/>
            <person name="Heiman D."/>
            <person name="Hepburn T."/>
            <person name="Howarth C."/>
            <person name="Jen D."/>
            <person name="Larson L."/>
            <person name="Mehta T."/>
            <person name="Neiman D."/>
            <person name="Pearson M."/>
            <person name="Roberts A."/>
            <person name="Saif S."/>
            <person name="Shea T."/>
            <person name="Shenoy N."/>
            <person name="Sisk P."/>
            <person name="Stolte C."/>
            <person name="Sykes S."/>
            <person name="Walk T."/>
            <person name="White J."/>
            <person name="Yandava C."/>
            <person name="Haas B."/>
            <person name="Nusbaum C."/>
            <person name="Birren B."/>
        </authorList>
    </citation>
    <scope>NUCLEOTIDE SEQUENCE</scope>
    <source>
        <strain evidence="8">ATCC 64411</strain>
    </source>
</reference>
<accession>A0A0H2TRB1</accession>
<keyword evidence="2 6" id="KW-0812">Transmembrane</keyword>
<feature type="region of interest" description="Disordered" evidence="5">
    <location>
        <begin position="1"/>
        <end position="84"/>
    </location>
</feature>